<dbReference type="EMBL" id="CATOUU010000937">
    <property type="protein sequence ID" value="CAI9961021.1"/>
    <property type="molecule type" value="Genomic_DNA"/>
</dbReference>
<dbReference type="SUPFAM" id="SSF52540">
    <property type="entry name" value="P-loop containing nucleoside triphosphate hydrolases"/>
    <property type="match status" value="1"/>
</dbReference>
<dbReference type="Proteomes" id="UP001642409">
    <property type="component" value="Unassembled WGS sequence"/>
</dbReference>
<dbReference type="FunFam" id="3.40.50.300:FF:001447">
    <property type="entry name" value="Ras-related protein Rab-1B"/>
    <property type="match status" value="1"/>
</dbReference>
<evidence type="ECO:0000256" key="1">
    <source>
        <dbReference type="ARBA" id="ARBA00006270"/>
    </source>
</evidence>
<dbReference type="GO" id="GO:0005525">
    <property type="term" value="F:GTP binding"/>
    <property type="evidence" value="ECO:0007669"/>
    <property type="project" value="InterPro"/>
</dbReference>
<dbReference type="Gene3D" id="3.40.50.300">
    <property type="entry name" value="P-loop containing nucleotide triphosphate hydrolases"/>
    <property type="match status" value="1"/>
</dbReference>
<gene>
    <name evidence="3" type="ORF">HINF_LOCUS14154</name>
    <name evidence="2" type="ORF">HINF_LOCUS48666</name>
</gene>
<dbReference type="InterPro" id="IPR027417">
    <property type="entry name" value="P-loop_NTPase"/>
</dbReference>
<evidence type="ECO:0000313" key="2">
    <source>
        <dbReference type="EMBL" id="CAI9961021.1"/>
    </source>
</evidence>
<dbReference type="EMBL" id="CAXDID020000033">
    <property type="protein sequence ID" value="CAL5995683.1"/>
    <property type="molecule type" value="Genomic_DNA"/>
</dbReference>
<accession>A0AA86QK58</accession>
<proteinExistence type="inferred from homology"/>
<dbReference type="InterPro" id="IPR001806">
    <property type="entry name" value="Small_GTPase"/>
</dbReference>
<dbReference type="InterPro" id="IPR005225">
    <property type="entry name" value="Small_GTP-bd"/>
</dbReference>
<dbReference type="SMART" id="SM00173">
    <property type="entry name" value="RAS"/>
    <property type="match status" value="1"/>
</dbReference>
<comment type="caution">
    <text evidence="2">The sequence shown here is derived from an EMBL/GenBank/DDBJ whole genome shotgun (WGS) entry which is preliminary data.</text>
</comment>
<dbReference type="PANTHER" id="PTHR47979">
    <property type="entry name" value="DRAB11-RELATED"/>
    <property type="match status" value="1"/>
</dbReference>
<protein>
    <submittedName>
        <fullName evidence="2">Rab11</fullName>
    </submittedName>
</protein>
<sequence>MNEYDYLFKIIVVGSQQSGKSYFINKLRQVEYKEYKPTIGVDFMLKTIQVVHQDKKYNIKLQIWDTAGQERFQAITTAYFRGANGIFLFCNVNDQSSFEKCNAYLKQISEHGSENVKVMLVGNSFSSGRVVQTDELVQFAEQNNIMYTEINEQNITEKCDAIVQRLTLSTVVAKPTLISKNTNYFKTIFCINFNYILTQCLVASPFYFITSSNLLGIESIK</sequence>
<evidence type="ECO:0000313" key="3">
    <source>
        <dbReference type="EMBL" id="CAL5995683.1"/>
    </source>
</evidence>
<dbReference type="SMART" id="SM00175">
    <property type="entry name" value="RAB"/>
    <property type="match status" value="1"/>
</dbReference>
<name>A0AA86QK58_9EUKA</name>
<keyword evidence="4" id="KW-1185">Reference proteome</keyword>
<reference evidence="3 4" key="2">
    <citation type="submission" date="2024-07" db="EMBL/GenBank/DDBJ databases">
        <authorList>
            <person name="Akdeniz Z."/>
        </authorList>
    </citation>
    <scope>NUCLEOTIDE SEQUENCE [LARGE SCALE GENOMIC DNA]</scope>
</reference>
<dbReference type="NCBIfam" id="TIGR00231">
    <property type="entry name" value="small_GTP"/>
    <property type="match status" value="1"/>
</dbReference>
<evidence type="ECO:0000313" key="4">
    <source>
        <dbReference type="Proteomes" id="UP001642409"/>
    </source>
</evidence>
<dbReference type="PRINTS" id="PR00449">
    <property type="entry name" value="RASTRNSFRMNG"/>
</dbReference>
<comment type="similarity">
    <text evidence="1">Belongs to the small GTPase superfamily. Rab family.</text>
</comment>
<dbReference type="GO" id="GO:0003924">
    <property type="term" value="F:GTPase activity"/>
    <property type="evidence" value="ECO:0007669"/>
    <property type="project" value="InterPro"/>
</dbReference>
<organism evidence="2">
    <name type="scientific">Hexamita inflata</name>
    <dbReference type="NCBI Taxonomy" id="28002"/>
    <lineage>
        <taxon>Eukaryota</taxon>
        <taxon>Metamonada</taxon>
        <taxon>Diplomonadida</taxon>
        <taxon>Hexamitidae</taxon>
        <taxon>Hexamitinae</taxon>
        <taxon>Hexamita</taxon>
    </lineage>
</organism>
<reference evidence="2" key="1">
    <citation type="submission" date="2023-06" db="EMBL/GenBank/DDBJ databases">
        <authorList>
            <person name="Kurt Z."/>
        </authorList>
    </citation>
    <scope>NUCLEOTIDE SEQUENCE</scope>
</reference>
<dbReference type="InterPro" id="IPR050209">
    <property type="entry name" value="Rab_GTPases_membrane_traffic"/>
</dbReference>
<dbReference type="Pfam" id="PF00071">
    <property type="entry name" value="Ras"/>
    <property type="match status" value="1"/>
</dbReference>
<dbReference type="PROSITE" id="PS51419">
    <property type="entry name" value="RAB"/>
    <property type="match status" value="1"/>
</dbReference>
<dbReference type="PROSITE" id="PS51421">
    <property type="entry name" value="RAS"/>
    <property type="match status" value="1"/>
</dbReference>
<dbReference type="AlphaFoldDB" id="A0AA86QK58"/>